<sequence>MELSYLTSKIRSAATDGKAARKMLGEDLARSFHSIVADIRDAMYMGEVPGTQEIELADGKIGLNYLLGHLAVLEVEPIGSAPNDVHNWRQVHRVRLLRIVQDGKVLV</sequence>
<dbReference type="EMBL" id="JAPYKS010000027">
    <property type="protein sequence ID" value="MEI9412382.1"/>
    <property type="molecule type" value="Genomic_DNA"/>
</dbReference>
<protein>
    <submittedName>
        <fullName evidence="1">Uncharacterized protein</fullName>
    </submittedName>
</protein>
<evidence type="ECO:0000313" key="2">
    <source>
        <dbReference type="Proteomes" id="UP001387293"/>
    </source>
</evidence>
<gene>
    <name evidence="1" type="ORF">O7A60_27040</name>
</gene>
<comment type="caution">
    <text evidence="1">The sequence shown here is derived from an EMBL/GenBank/DDBJ whole genome shotgun (WGS) entry which is preliminary data.</text>
</comment>
<name>A0ABU8L3Z9_9HYPH</name>
<dbReference type="RefSeq" id="WP_337108789.1">
    <property type="nucleotide sequence ID" value="NZ_JAPYKS010000027.1"/>
</dbReference>
<proteinExistence type="predicted"/>
<keyword evidence="2" id="KW-1185">Reference proteome</keyword>
<accession>A0ABU8L3Z9</accession>
<organism evidence="1 2">
    <name type="scientific">Mesorhizobium salmacidum</name>
    <dbReference type="NCBI Taxonomy" id="3015171"/>
    <lineage>
        <taxon>Bacteria</taxon>
        <taxon>Pseudomonadati</taxon>
        <taxon>Pseudomonadota</taxon>
        <taxon>Alphaproteobacteria</taxon>
        <taxon>Hyphomicrobiales</taxon>
        <taxon>Phyllobacteriaceae</taxon>
        <taxon>Mesorhizobium</taxon>
    </lineage>
</organism>
<evidence type="ECO:0000313" key="1">
    <source>
        <dbReference type="EMBL" id="MEI9412382.1"/>
    </source>
</evidence>
<reference evidence="1 2" key="1">
    <citation type="submission" date="2022-12" db="EMBL/GenBank/DDBJ databases">
        <authorList>
            <person name="Muema E."/>
        </authorList>
    </citation>
    <scope>NUCLEOTIDE SEQUENCE [LARGE SCALE GENOMIC DNA]</scope>
    <source>
        <strain evidence="2">1326</strain>
    </source>
</reference>
<dbReference type="Proteomes" id="UP001387293">
    <property type="component" value="Unassembled WGS sequence"/>
</dbReference>